<dbReference type="Proteomes" id="UP000009005">
    <property type="component" value="Chromosome"/>
</dbReference>
<dbReference type="EMBL" id="CP003703">
    <property type="protein sequence ID" value="AFN65458.1"/>
    <property type="molecule type" value="Genomic_DNA"/>
</dbReference>
<gene>
    <name evidence="1" type="ordered locus">WEN_03405</name>
</gene>
<dbReference type="HOGENOM" id="CLU_2917774_0_0_14"/>
<evidence type="ECO:0000313" key="2">
    <source>
        <dbReference type="Proteomes" id="UP000009005"/>
    </source>
</evidence>
<sequence>MSFVYSLLKKIPINYLIKMSDSLVNDGINTIDEFLNHLKSFAKHELKNKNRFKVLNEELTR</sequence>
<evidence type="ECO:0000313" key="1">
    <source>
        <dbReference type="EMBL" id="AFN65458.1"/>
    </source>
</evidence>
<dbReference type="PATRIC" id="fig|1197325.3.peg.734"/>
<reference evidence="1 2" key="1">
    <citation type="journal article" date="2012" name="J. Bacteriol.">
        <title>Complete genome sequence of Mycoplasma wenyonii strain Massachusetts.</title>
        <authorList>
            <person name="Dos Santos A.P."/>
            <person name="Guimaraes A.M."/>
            <person name="do Nascimento N.C."/>
            <person name="Sanmiguel P.J."/>
            <person name="Messick J.B."/>
        </authorList>
    </citation>
    <scope>NUCLEOTIDE SEQUENCE [LARGE SCALE GENOMIC DNA]</scope>
    <source>
        <strain evidence="1 2">Massachusetts</strain>
    </source>
</reference>
<dbReference type="AlphaFoldDB" id="I6Z757"/>
<protein>
    <submittedName>
        <fullName evidence="1">Replication initiation and membrane attachment protein, DnaB2</fullName>
    </submittedName>
</protein>
<keyword evidence="2" id="KW-1185">Reference proteome</keyword>
<dbReference type="KEGG" id="mwe:WEN_03405"/>
<name>I6Z757_MYCWM</name>
<organism evidence="1 2">
    <name type="scientific">Mycoplasma wenyonii (strain Massachusetts)</name>
    <name type="common">Eperythrozoon wenyonii</name>
    <dbReference type="NCBI Taxonomy" id="1197325"/>
    <lineage>
        <taxon>Bacteria</taxon>
        <taxon>Bacillati</taxon>
        <taxon>Mycoplasmatota</taxon>
        <taxon>Mollicutes</taxon>
        <taxon>Mycoplasmataceae</taxon>
        <taxon>Mycoplasma</taxon>
    </lineage>
</organism>
<accession>I6Z757</accession>
<proteinExistence type="predicted"/>